<protein>
    <submittedName>
        <fullName evidence="10">Uncharacterized protein</fullName>
    </submittedName>
</protein>
<dbReference type="InterPro" id="IPR019394">
    <property type="entry name" value="TEX28/TMCC"/>
</dbReference>
<dbReference type="Proteomes" id="UP000030758">
    <property type="component" value="Unassembled WGS sequence"/>
</dbReference>
<feature type="coiled-coil region" evidence="7">
    <location>
        <begin position="1"/>
        <end position="28"/>
    </location>
</feature>
<comment type="subcellular location">
    <subcellularLocation>
        <location evidence="1">Membrane</location>
    </subcellularLocation>
</comment>
<keyword evidence="11" id="KW-1185">Reference proteome</keyword>
<dbReference type="Pfam" id="PF10267">
    <property type="entry name" value="Tmemb_cc2"/>
    <property type="match status" value="1"/>
</dbReference>
<dbReference type="AlphaFoldDB" id="A0A085NFG8"/>
<organism evidence="10">
    <name type="scientific">Trichuris suis</name>
    <name type="common">pig whipworm</name>
    <dbReference type="NCBI Taxonomy" id="68888"/>
    <lineage>
        <taxon>Eukaryota</taxon>
        <taxon>Metazoa</taxon>
        <taxon>Ecdysozoa</taxon>
        <taxon>Nematoda</taxon>
        <taxon>Enoplea</taxon>
        <taxon>Dorylaimia</taxon>
        <taxon>Trichinellida</taxon>
        <taxon>Trichuridae</taxon>
        <taxon>Trichuris</taxon>
    </lineage>
</organism>
<keyword evidence="6 8" id="KW-0472">Membrane</keyword>
<evidence type="ECO:0000313" key="11">
    <source>
        <dbReference type="Proteomes" id="UP000030764"/>
    </source>
</evidence>
<name>A0A085NFG8_9BILA</name>
<dbReference type="PANTHER" id="PTHR17613:SF14">
    <property type="entry name" value="DEMENTIN, ISOFORM H"/>
    <property type="match status" value="1"/>
</dbReference>
<keyword evidence="5 7" id="KW-0175">Coiled coil</keyword>
<evidence type="ECO:0000256" key="4">
    <source>
        <dbReference type="ARBA" id="ARBA00022989"/>
    </source>
</evidence>
<dbReference type="PANTHER" id="PTHR17613">
    <property type="entry name" value="CEREBRAL PROTEIN-11-RELATED"/>
    <property type="match status" value="1"/>
</dbReference>
<gene>
    <name evidence="9" type="ORF">M513_06189</name>
    <name evidence="10" type="ORF">M514_06189</name>
</gene>
<evidence type="ECO:0000256" key="5">
    <source>
        <dbReference type="ARBA" id="ARBA00023054"/>
    </source>
</evidence>
<dbReference type="EMBL" id="KL367507">
    <property type="protein sequence ID" value="KFD68214.1"/>
    <property type="molecule type" value="Genomic_DNA"/>
</dbReference>
<evidence type="ECO:0000256" key="2">
    <source>
        <dbReference type="ARBA" id="ARBA00008108"/>
    </source>
</evidence>
<evidence type="ECO:0000256" key="3">
    <source>
        <dbReference type="ARBA" id="ARBA00022692"/>
    </source>
</evidence>
<evidence type="ECO:0000256" key="8">
    <source>
        <dbReference type="SAM" id="Phobius"/>
    </source>
</evidence>
<proteinExistence type="inferred from homology"/>
<keyword evidence="4 8" id="KW-1133">Transmembrane helix</keyword>
<dbReference type="Proteomes" id="UP000030764">
    <property type="component" value="Unassembled WGS sequence"/>
</dbReference>
<evidence type="ECO:0000313" key="10">
    <source>
        <dbReference type="EMBL" id="KFD68214.1"/>
    </source>
</evidence>
<evidence type="ECO:0000256" key="1">
    <source>
        <dbReference type="ARBA" id="ARBA00004370"/>
    </source>
</evidence>
<accession>A0A085NFG8</accession>
<sequence>MAALEAELRQLKESQQTLLKDIAALNVKFRQEYAHLRELLLDARLHQNCVEYKASCLFEQEAAELSGLEQELSAFEGQMRYQLNDNLNEFEEYIGKILEKTHSVDILISELEDARKRTGFIYLFKRCCFRLFLFVMQISIMGMISAYRFIAPFIETKVRQAATILGICCCVYWHFSKAG</sequence>
<evidence type="ECO:0000256" key="6">
    <source>
        <dbReference type="ARBA" id="ARBA00023136"/>
    </source>
</evidence>
<comment type="similarity">
    <text evidence="2">Belongs to the TEX28 family.</text>
</comment>
<feature type="transmembrane region" description="Helical" evidence="8">
    <location>
        <begin position="131"/>
        <end position="151"/>
    </location>
</feature>
<evidence type="ECO:0000313" key="9">
    <source>
        <dbReference type="EMBL" id="KFD52879.1"/>
    </source>
</evidence>
<keyword evidence="3 8" id="KW-0812">Transmembrane</keyword>
<dbReference type="GO" id="GO:0016020">
    <property type="term" value="C:membrane"/>
    <property type="evidence" value="ECO:0007669"/>
    <property type="project" value="UniProtKB-SubCell"/>
</dbReference>
<dbReference type="GO" id="GO:0012505">
    <property type="term" value="C:endomembrane system"/>
    <property type="evidence" value="ECO:0007669"/>
    <property type="project" value="TreeGrafter"/>
</dbReference>
<dbReference type="EMBL" id="KL363222">
    <property type="protein sequence ID" value="KFD52879.1"/>
    <property type="molecule type" value="Genomic_DNA"/>
</dbReference>
<evidence type="ECO:0000256" key="7">
    <source>
        <dbReference type="SAM" id="Coils"/>
    </source>
</evidence>
<reference evidence="10 11" key="1">
    <citation type="journal article" date="2014" name="Nat. Genet.">
        <title>Genome and transcriptome of the porcine whipworm Trichuris suis.</title>
        <authorList>
            <person name="Jex A.R."/>
            <person name="Nejsum P."/>
            <person name="Schwarz E.M."/>
            <person name="Hu L."/>
            <person name="Young N.D."/>
            <person name="Hall R.S."/>
            <person name="Korhonen P.K."/>
            <person name="Liao S."/>
            <person name="Thamsborg S."/>
            <person name="Xia J."/>
            <person name="Xu P."/>
            <person name="Wang S."/>
            <person name="Scheerlinck J.P."/>
            <person name="Hofmann A."/>
            <person name="Sternberg P.W."/>
            <person name="Wang J."/>
            <person name="Gasser R.B."/>
        </authorList>
    </citation>
    <scope>NUCLEOTIDE SEQUENCE [LARGE SCALE GENOMIC DNA]</scope>
    <source>
        <strain evidence="10">DCEP-RM93F</strain>
        <strain evidence="9">DCEP-RM93M</strain>
    </source>
</reference>